<dbReference type="InterPro" id="IPR011009">
    <property type="entry name" value="Kinase-like_dom_sf"/>
</dbReference>
<reference evidence="3 4" key="1">
    <citation type="submission" date="2024-02" db="EMBL/GenBank/DDBJ databases">
        <title>FIRST GENOME SEQUENCES OF Leishmania (Viannia) shawi, Leishmania (Viannia) lindenbergi AND Leishmania (Viannia) utingensis.</title>
        <authorList>
            <person name="Resadore F."/>
            <person name="Custodio M.G.F."/>
            <person name="Boite M.C."/>
            <person name="Cupolillo E."/>
            <person name="Ferreira G.E.M."/>
        </authorList>
    </citation>
    <scope>NUCLEOTIDE SEQUENCE</scope>
    <source>
        <strain evidence="2 4">MCEB/BR/1984/M8408</strain>
        <strain evidence="3">MHOM/BR/2013/18 LTA MLF</strain>
    </source>
</reference>
<dbReference type="Proteomes" id="UP001443563">
    <property type="component" value="Unassembled WGS sequence"/>
</dbReference>
<name>A0AAW3C9R5_9TRYP</name>
<dbReference type="EMBL" id="JBAMZM010000002">
    <property type="protein sequence ID" value="KAL0513605.1"/>
    <property type="molecule type" value="Genomic_DNA"/>
</dbReference>
<organism evidence="3 5">
    <name type="scientific">Leishmania shawi</name>
    <dbReference type="NCBI Taxonomy" id="5680"/>
    <lineage>
        <taxon>Eukaryota</taxon>
        <taxon>Discoba</taxon>
        <taxon>Euglenozoa</taxon>
        <taxon>Kinetoplastea</taxon>
        <taxon>Metakinetoplastina</taxon>
        <taxon>Trypanosomatida</taxon>
        <taxon>Trypanosomatidae</taxon>
        <taxon>Leishmaniinae</taxon>
        <taxon>Leishmania</taxon>
        <taxon>Leishmania guyanensis species complex</taxon>
    </lineage>
</organism>
<feature type="region of interest" description="Disordered" evidence="1">
    <location>
        <begin position="24"/>
        <end position="43"/>
    </location>
</feature>
<evidence type="ECO:0000313" key="2">
    <source>
        <dbReference type="EMBL" id="KAL0513605.1"/>
    </source>
</evidence>
<dbReference type="AlphaFoldDB" id="A0AAW3C9R5"/>
<protein>
    <recommendedName>
        <fullName evidence="6">Protein kinase domain-containing protein</fullName>
    </recommendedName>
</protein>
<evidence type="ECO:0000313" key="5">
    <source>
        <dbReference type="Proteomes" id="UP001500493"/>
    </source>
</evidence>
<sequence>MATPSASSGSSNAAAAAATATARCGASAQAQRDPQDTSNYPIKTPGWEDVRVILRDKLDSAKEAADFEVFLSRCLQWDPARRATAAELLSDKWIIKYSDIAADAIAIACDVEKAKEEG</sequence>
<evidence type="ECO:0000256" key="1">
    <source>
        <dbReference type="SAM" id="MobiDB-lite"/>
    </source>
</evidence>
<gene>
    <name evidence="2" type="ORF">Q4I29_000678</name>
    <name evidence="3" type="ORF">Q4I32_000738</name>
</gene>
<dbReference type="Gene3D" id="1.10.510.10">
    <property type="entry name" value="Transferase(Phosphotransferase) domain 1"/>
    <property type="match status" value="1"/>
</dbReference>
<comment type="caution">
    <text evidence="3">The sequence shown here is derived from an EMBL/GenBank/DDBJ whole genome shotgun (WGS) entry which is preliminary data.</text>
</comment>
<dbReference type="Proteomes" id="UP001500493">
    <property type="component" value="Unassembled WGS sequence"/>
</dbReference>
<evidence type="ECO:0000313" key="4">
    <source>
        <dbReference type="Proteomes" id="UP001443563"/>
    </source>
</evidence>
<proteinExistence type="predicted"/>
<accession>A0AAW3C9R5</accession>
<dbReference type="SUPFAM" id="SSF56112">
    <property type="entry name" value="Protein kinase-like (PK-like)"/>
    <property type="match status" value="1"/>
</dbReference>
<evidence type="ECO:0008006" key="6">
    <source>
        <dbReference type="Google" id="ProtNLM"/>
    </source>
</evidence>
<keyword evidence="4" id="KW-1185">Reference proteome</keyword>
<evidence type="ECO:0000313" key="3">
    <source>
        <dbReference type="EMBL" id="KAL0531076.1"/>
    </source>
</evidence>
<dbReference type="EMBL" id="JBAMZJ010000002">
    <property type="protein sequence ID" value="KAL0531076.1"/>
    <property type="molecule type" value="Genomic_DNA"/>
</dbReference>